<dbReference type="EMBL" id="CP013355">
    <property type="protein sequence ID" value="AMC10316.1"/>
    <property type="molecule type" value="Genomic_DNA"/>
</dbReference>
<sequence>MKELLEYLNSIQQLTDKSQKALSLICTELTVKKNSDLHPIGHTCRNIYFIKKGLLCIYYFKEDIEIIESFEFENSIVARADSLFKTKPSRKGIKAIENSELIAINSSKLFELYDRYPEIDRLFRKIYENAYVELVNRVESIQFHSAEERYHNLLNQSKQTIQRVPLKLIASYLGITQVSLSRIRAKK</sequence>
<dbReference type="PATRIC" id="fig|1622118.3.peg.673"/>
<dbReference type="InterPro" id="IPR018490">
    <property type="entry name" value="cNMP-bd_dom_sf"/>
</dbReference>
<dbReference type="STRING" id="1622118.Lupro_03175"/>
<dbReference type="CDD" id="cd00038">
    <property type="entry name" value="CAP_ED"/>
    <property type="match status" value="1"/>
</dbReference>
<gene>
    <name evidence="1" type="ORF">Lupro_03175</name>
</gene>
<reference evidence="1 2" key="2">
    <citation type="journal article" date="2016" name="Int. J. Syst. Evol. Microbiol.">
        <title>Lutibacter profundi sp. nov., isolated from a deep-sea hydrothermal system on the Arctic Mid-Ocean Ridge and emended description of the genus Lutibacter.</title>
        <authorList>
            <person name="Le Moine Bauer S."/>
            <person name="Roalkvam I."/>
            <person name="Steen I.H."/>
            <person name="Dahle H."/>
        </authorList>
    </citation>
    <scope>NUCLEOTIDE SEQUENCE [LARGE SCALE GENOMIC DNA]</scope>
    <source>
        <strain evidence="1 2">LP1</strain>
    </source>
</reference>
<dbReference type="KEGG" id="lut:Lupro_03175"/>
<dbReference type="OrthoDB" id="680421at2"/>
<evidence type="ECO:0000313" key="2">
    <source>
        <dbReference type="Proteomes" id="UP000059672"/>
    </source>
</evidence>
<keyword evidence="2" id="KW-1185">Reference proteome</keyword>
<dbReference type="AlphaFoldDB" id="A0A109RP22"/>
<dbReference type="InterPro" id="IPR014710">
    <property type="entry name" value="RmlC-like_jellyroll"/>
</dbReference>
<protein>
    <submittedName>
        <fullName evidence="1">Cyclic nucleotide-binding protein</fullName>
    </submittedName>
</protein>
<organism evidence="1 2">
    <name type="scientific">Lutibacter profundi</name>
    <dbReference type="NCBI Taxonomy" id="1622118"/>
    <lineage>
        <taxon>Bacteria</taxon>
        <taxon>Pseudomonadati</taxon>
        <taxon>Bacteroidota</taxon>
        <taxon>Flavobacteriia</taxon>
        <taxon>Flavobacteriales</taxon>
        <taxon>Flavobacteriaceae</taxon>
        <taxon>Lutibacter</taxon>
    </lineage>
</organism>
<dbReference type="Gene3D" id="2.60.120.10">
    <property type="entry name" value="Jelly Rolls"/>
    <property type="match status" value="1"/>
</dbReference>
<dbReference type="Proteomes" id="UP000059672">
    <property type="component" value="Chromosome"/>
</dbReference>
<accession>A0A109RP22</accession>
<evidence type="ECO:0000313" key="1">
    <source>
        <dbReference type="EMBL" id="AMC10316.1"/>
    </source>
</evidence>
<dbReference type="SUPFAM" id="SSF51206">
    <property type="entry name" value="cAMP-binding domain-like"/>
    <property type="match status" value="1"/>
</dbReference>
<name>A0A109RP22_9FLAO</name>
<reference evidence="2" key="1">
    <citation type="submission" date="2015-12" db="EMBL/GenBank/DDBJ databases">
        <title>Complete genome sequence of Lutibacter profundus strain LP1.</title>
        <authorList>
            <person name="Wissuwa J."/>
            <person name="Le Moine Bauer S."/>
            <person name="Stokke R."/>
            <person name="Dahle H."/>
            <person name="Steen I.H."/>
        </authorList>
    </citation>
    <scope>NUCLEOTIDE SEQUENCE [LARGE SCALE GENOMIC DNA]</scope>
    <source>
        <strain evidence="2">LP1</strain>
    </source>
</reference>
<dbReference type="RefSeq" id="WP_068206201.1">
    <property type="nucleotide sequence ID" value="NZ_CP013355.1"/>
</dbReference>
<proteinExistence type="predicted"/>
<dbReference type="InterPro" id="IPR000595">
    <property type="entry name" value="cNMP-bd_dom"/>
</dbReference>